<keyword evidence="2" id="KW-0645">Protease</keyword>
<dbReference type="OrthoDB" id="407146at2759"/>
<gene>
    <name evidence="5" type="ORF">K470DRAFT_284731</name>
</gene>
<comment type="similarity">
    <text evidence="1">Belongs to the peptidase C15 family.</text>
</comment>
<keyword evidence="4" id="KW-0788">Thiol protease</keyword>
<evidence type="ECO:0000256" key="4">
    <source>
        <dbReference type="ARBA" id="ARBA00022807"/>
    </source>
</evidence>
<dbReference type="PANTHER" id="PTHR23402">
    <property type="entry name" value="PROTEASE FAMILY C15 PYROGLUTAMYL-PEPTIDASE I-RELATED"/>
    <property type="match status" value="1"/>
</dbReference>
<dbReference type="InterPro" id="IPR016125">
    <property type="entry name" value="Peptidase_C15-like"/>
</dbReference>
<protein>
    <submittedName>
        <fullName evidence="5">Peptidase C15, pyroglutamyl peptidase I-like protein</fullName>
    </submittedName>
</protein>
<accession>A0A6A7C453</accession>
<evidence type="ECO:0000256" key="3">
    <source>
        <dbReference type="ARBA" id="ARBA00022801"/>
    </source>
</evidence>
<organism evidence="5 6">
    <name type="scientific">Piedraia hortae CBS 480.64</name>
    <dbReference type="NCBI Taxonomy" id="1314780"/>
    <lineage>
        <taxon>Eukaryota</taxon>
        <taxon>Fungi</taxon>
        <taxon>Dikarya</taxon>
        <taxon>Ascomycota</taxon>
        <taxon>Pezizomycotina</taxon>
        <taxon>Dothideomycetes</taxon>
        <taxon>Dothideomycetidae</taxon>
        <taxon>Capnodiales</taxon>
        <taxon>Piedraiaceae</taxon>
        <taxon>Piedraia</taxon>
    </lineage>
</organism>
<evidence type="ECO:0000313" key="6">
    <source>
        <dbReference type="Proteomes" id="UP000799421"/>
    </source>
</evidence>
<keyword evidence="6" id="KW-1185">Reference proteome</keyword>
<name>A0A6A7C453_9PEZI</name>
<keyword evidence="3" id="KW-0378">Hydrolase</keyword>
<dbReference type="PANTHER" id="PTHR23402:SF1">
    <property type="entry name" value="PYROGLUTAMYL-PEPTIDASE I"/>
    <property type="match status" value="1"/>
</dbReference>
<dbReference type="Proteomes" id="UP000799421">
    <property type="component" value="Unassembled WGS sequence"/>
</dbReference>
<dbReference type="EMBL" id="MU005967">
    <property type="protein sequence ID" value="KAF2862291.1"/>
    <property type="molecule type" value="Genomic_DNA"/>
</dbReference>
<sequence>MAQRTFTALVTGFEPFEEEYPVNPSYEISQSLPPSLADHHVKINIVPLPSPLRVSYRHVSELMPAILDSYAGSVDMVLHIGMYSGHAYAVERFGHANGYVRPDLYGALPTEQDERLGEKLETSFRVQNVIRKWQEETCTAGYNAAECCVSEDAGRFLCDFTYFTTLAWYGKKNKRFTATFDRPVLFLHVPADNSVEKGRVFAECLLKASAACY</sequence>
<dbReference type="Gene3D" id="3.40.630.20">
    <property type="entry name" value="Peptidase C15, pyroglutamyl peptidase I-like"/>
    <property type="match status" value="1"/>
</dbReference>
<proteinExistence type="inferred from homology"/>
<evidence type="ECO:0000256" key="1">
    <source>
        <dbReference type="ARBA" id="ARBA00006641"/>
    </source>
</evidence>
<dbReference type="SUPFAM" id="SSF53182">
    <property type="entry name" value="Pyrrolidone carboxyl peptidase (pyroglutamate aminopeptidase)"/>
    <property type="match status" value="1"/>
</dbReference>
<evidence type="ECO:0000313" key="5">
    <source>
        <dbReference type="EMBL" id="KAF2862291.1"/>
    </source>
</evidence>
<dbReference type="InterPro" id="IPR036440">
    <property type="entry name" value="Peptidase_C15-like_sf"/>
</dbReference>
<dbReference type="GO" id="GO:0008234">
    <property type="term" value="F:cysteine-type peptidase activity"/>
    <property type="evidence" value="ECO:0007669"/>
    <property type="project" value="UniProtKB-KW"/>
</dbReference>
<dbReference type="AlphaFoldDB" id="A0A6A7C453"/>
<reference evidence="5" key="1">
    <citation type="journal article" date="2020" name="Stud. Mycol.">
        <title>101 Dothideomycetes genomes: a test case for predicting lifestyles and emergence of pathogens.</title>
        <authorList>
            <person name="Haridas S."/>
            <person name="Albert R."/>
            <person name="Binder M."/>
            <person name="Bloem J."/>
            <person name="Labutti K."/>
            <person name="Salamov A."/>
            <person name="Andreopoulos B."/>
            <person name="Baker S."/>
            <person name="Barry K."/>
            <person name="Bills G."/>
            <person name="Bluhm B."/>
            <person name="Cannon C."/>
            <person name="Castanera R."/>
            <person name="Culley D."/>
            <person name="Daum C."/>
            <person name="Ezra D."/>
            <person name="Gonzalez J."/>
            <person name="Henrissat B."/>
            <person name="Kuo A."/>
            <person name="Liang C."/>
            <person name="Lipzen A."/>
            <person name="Lutzoni F."/>
            <person name="Magnuson J."/>
            <person name="Mondo S."/>
            <person name="Nolan M."/>
            <person name="Ohm R."/>
            <person name="Pangilinan J."/>
            <person name="Park H.-J."/>
            <person name="Ramirez L."/>
            <person name="Alfaro M."/>
            <person name="Sun H."/>
            <person name="Tritt A."/>
            <person name="Yoshinaga Y."/>
            <person name="Zwiers L.-H."/>
            <person name="Turgeon B."/>
            <person name="Goodwin S."/>
            <person name="Spatafora J."/>
            <person name="Crous P."/>
            <person name="Grigoriev I."/>
        </authorList>
    </citation>
    <scope>NUCLEOTIDE SEQUENCE</scope>
    <source>
        <strain evidence="5">CBS 480.64</strain>
    </source>
</reference>
<dbReference type="GO" id="GO:0006508">
    <property type="term" value="P:proteolysis"/>
    <property type="evidence" value="ECO:0007669"/>
    <property type="project" value="UniProtKB-KW"/>
</dbReference>
<evidence type="ECO:0000256" key="2">
    <source>
        <dbReference type="ARBA" id="ARBA00022670"/>
    </source>
</evidence>
<dbReference type="Pfam" id="PF01470">
    <property type="entry name" value="Peptidase_C15"/>
    <property type="match status" value="1"/>
</dbReference>